<dbReference type="PROSITE" id="PS51257">
    <property type="entry name" value="PROKAR_LIPOPROTEIN"/>
    <property type="match status" value="1"/>
</dbReference>
<accession>A0A3E0DXV2</accession>
<dbReference type="RefSeq" id="WP_086540908.1">
    <property type="nucleotide sequence ID" value="NZ_MSSW01000013.1"/>
</dbReference>
<keyword evidence="2" id="KW-1185">Reference proteome</keyword>
<dbReference type="OrthoDB" id="980950at2"/>
<proteinExistence type="predicted"/>
<comment type="caution">
    <text evidence="1">The sequence shown here is derived from an EMBL/GenBank/DDBJ whole genome shotgun (WGS) entry which is preliminary data.</text>
</comment>
<protein>
    <submittedName>
        <fullName evidence="1">Uncharacterized protein</fullName>
    </submittedName>
</protein>
<name>A0A3E0DXV2_9BACT</name>
<sequence length="129" mass="14617">MKNLYSLFLVIFLIFSCSEDSEFKNPNAVHIRVENSSGTDFKDILIISGSGAVEFGDLKAGKKSNFKEFESAFRYGFVSLMADGKEVRFQPYDYVGETSLSKGYYTYKLNLDISDPDNSYLTLELLIEN</sequence>
<reference evidence="1 2" key="1">
    <citation type="submission" date="2018-08" db="EMBL/GenBank/DDBJ databases">
        <title>Genomic Encyclopedia of Archaeal and Bacterial Type Strains, Phase II (KMG-II): from individual species to whole genera.</title>
        <authorList>
            <person name="Goeker M."/>
        </authorList>
    </citation>
    <scope>NUCLEOTIDE SEQUENCE [LARGE SCALE GENOMIC DNA]</scope>
    <source>
        <strain evidence="1 2">DSM 15986</strain>
    </source>
</reference>
<organism evidence="1 2">
    <name type="scientific">Algoriphagus antarcticus</name>
    <dbReference type="NCBI Taxonomy" id="238540"/>
    <lineage>
        <taxon>Bacteria</taxon>
        <taxon>Pseudomonadati</taxon>
        <taxon>Bacteroidota</taxon>
        <taxon>Cytophagia</taxon>
        <taxon>Cytophagales</taxon>
        <taxon>Cyclobacteriaceae</taxon>
        <taxon>Algoriphagus</taxon>
    </lineage>
</organism>
<evidence type="ECO:0000313" key="1">
    <source>
        <dbReference type="EMBL" id="REG88710.1"/>
    </source>
</evidence>
<dbReference type="EMBL" id="QUNF01000008">
    <property type="protein sequence ID" value="REG88710.1"/>
    <property type="molecule type" value="Genomic_DNA"/>
</dbReference>
<evidence type="ECO:0000313" key="2">
    <source>
        <dbReference type="Proteomes" id="UP000256405"/>
    </source>
</evidence>
<dbReference type="AlphaFoldDB" id="A0A3E0DXV2"/>
<gene>
    <name evidence="1" type="ORF">C8N25_108144</name>
</gene>
<dbReference type="Proteomes" id="UP000256405">
    <property type="component" value="Unassembled WGS sequence"/>
</dbReference>